<gene>
    <name evidence="2" type="ORF">HHI36_016756</name>
</gene>
<feature type="compositionally biased region" description="Acidic residues" evidence="1">
    <location>
        <begin position="41"/>
        <end position="52"/>
    </location>
</feature>
<sequence length="113" mass="12729">MLNLPETVLVSQTVSVSLLTTMMMMMCRSLSWRNVIVNSQDSDDNDVDDGPEENCPTPSVSEAPKASEVLNIFVHSNFDDDTMKSIMSLLPNAVRSYYRNKNQKQSKIADFLH</sequence>
<dbReference type="EMBL" id="JABFTP020000124">
    <property type="protein sequence ID" value="KAL3279243.1"/>
    <property type="molecule type" value="Genomic_DNA"/>
</dbReference>
<name>A0ABD2NKQ2_9CUCU</name>
<evidence type="ECO:0000313" key="3">
    <source>
        <dbReference type="Proteomes" id="UP001516400"/>
    </source>
</evidence>
<keyword evidence="3" id="KW-1185">Reference proteome</keyword>
<dbReference type="AlphaFoldDB" id="A0ABD2NKQ2"/>
<evidence type="ECO:0000256" key="1">
    <source>
        <dbReference type="SAM" id="MobiDB-lite"/>
    </source>
</evidence>
<organism evidence="2 3">
    <name type="scientific">Cryptolaemus montrouzieri</name>
    <dbReference type="NCBI Taxonomy" id="559131"/>
    <lineage>
        <taxon>Eukaryota</taxon>
        <taxon>Metazoa</taxon>
        <taxon>Ecdysozoa</taxon>
        <taxon>Arthropoda</taxon>
        <taxon>Hexapoda</taxon>
        <taxon>Insecta</taxon>
        <taxon>Pterygota</taxon>
        <taxon>Neoptera</taxon>
        <taxon>Endopterygota</taxon>
        <taxon>Coleoptera</taxon>
        <taxon>Polyphaga</taxon>
        <taxon>Cucujiformia</taxon>
        <taxon>Coccinelloidea</taxon>
        <taxon>Coccinellidae</taxon>
        <taxon>Scymninae</taxon>
        <taxon>Scymnini</taxon>
        <taxon>Cryptolaemus</taxon>
    </lineage>
</organism>
<proteinExistence type="predicted"/>
<evidence type="ECO:0000313" key="2">
    <source>
        <dbReference type="EMBL" id="KAL3279243.1"/>
    </source>
</evidence>
<feature type="region of interest" description="Disordered" evidence="1">
    <location>
        <begin position="40"/>
        <end position="62"/>
    </location>
</feature>
<comment type="caution">
    <text evidence="2">The sequence shown here is derived from an EMBL/GenBank/DDBJ whole genome shotgun (WGS) entry which is preliminary data.</text>
</comment>
<reference evidence="2 3" key="1">
    <citation type="journal article" date="2021" name="BMC Biol.">
        <title>Horizontally acquired antibacterial genes associated with adaptive radiation of ladybird beetles.</title>
        <authorList>
            <person name="Li H.S."/>
            <person name="Tang X.F."/>
            <person name="Huang Y.H."/>
            <person name="Xu Z.Y."/>
            <person name="Chen M.L."/>
            <person name="Du X.Y."/>
            <person name="Qiu B.Y."/>
            <person name="Chen P.T."/>
            <person name="Zhang W."/>
            <person name="Slipinski A."/>
            <person name="Escalona H.E."/>
            <person name="Waterhouse R.M."/>
            <person name="Zwick A."/>
            <person name="Pang H."/>
        </authorList>
    </citation>
    <scope>NUCLEOTIDE SEQUENCE [LARGE SCALE GENOMIC DNA]</scope>
    <source>
        <strain evidence="2">SYSU2018</strain>
    </source>
</reference>
<accession>A0ABD2NKQ2</accession>
<protein>
    <submittedName>
        <fullName evidence="2">Uncharacterized protein</fullName>
    </submittedName>
</protein>
<dbReference type="Proteomes" id="UP001516400">
    <property type="component" value="Unassembled WGS sequence"/>
</dbReference>